<feature type="compositionally biased region" description="Polar residues" evidence="5">
    <location>
        <begin position="153"/>
        <end position="164"/>
    </location>
</feature>
<feature type="compositionally biased region" description="Basic and acidic residues" evidence="5">
    <location>
        <begin position="711"/>
        <end position="724"/>
    </location>
</feature>
<dbReference type="InterPro" id="IPR012580">
    <property type="entry name" value="NUC153"/>
</dbReference>
<feature type="compositionally biased region" description="Basic and acidic residues" evidence="5">
    <location>
        <begin position="688"/>
        <end position="700"/>
    </location>
</feature>
<gene>
    <name evidence="8" type="ORF">FDP41_007451</name>
</gene>
<evidence type="ECO:0000259" key="7">
    <source>
        <dbReference type="Pfam" id="PF25121"/>
    </source>
</evidence>
<name>A0A6A5CCI8_NAEFO</name>
<reference evidence="8 9" key="1">
    <citation type="journal article" date="2019" name="Sci. Rep.">
        <title>Nanopore sequencing improves the draft genome of the human pathogenic amoeba Naegleria fowleri.</title>
        <authorList>
            <person name="Liechti N."/>
            <person name="Schurch N."/>
            <person name="Bruggmann R."/>
            <person name="Wittwer M."/>
        </authorList>
    </citation>
    <scope>NUCLEOTIDE SEQUENCE [LARGE SCALE GENOMIC DNA]</scope>
    <source>
        <strain evidence="8 9">ATCC 30894</strain>
    </source>
</reference>
<dbReference type="InterPro" id="IPR056750">
    <property type="entry name" value="RRM_ESF1"/>
</dbReference>
<organism evidence="8 9">
    <name type="scientific">Naegleria fowleri</name>
    <name type="common">Brain eating amoeba</name>
    <dbReference type="NCBI Taxonomy" id="5763"/>
    <lineage>
        <taxon>Eukaryota</taxon>
        <taxon>Discoba</taxon>
        <taxon>Heterolobosea</taxon>
        <taxon>Tetramitia</taxon>
        <taxon>Eutetramitia</taxon>
        <taxon>Vahlkampfiidae</taxon>
        <taxon>Naegleria</taxon>
    </lineage>
</organism>
<dbReference type="InterPro" id="IPR039754">
    <property type="entry name" value="Esf1"/>
</dbReference>
<feature type="domain" description="NUC153" evidence="6">
    <location>
        <begin position="727"/>
        <end position="751"/>
    </location>
</feature>
<keyword evidence="3" id="KW-0175">Coiled coil</keyword>
<evidence type="ECO:0000256" key="4">
    <source>
        <dbReference type="ARBA" id="ARBA00023242"/>
    </source>
</evidence>
<feature type="region of interest" description="Disordered" evidence="5">
    <location>
        <begin position="500"/>
        <end position="546"/>
    </location>
</feature>
<accession>A0A6A5CCI8</accession>
<feature type="region of interest" description="Disordered" evidence="5">
    <location>
        <begin position="688"/>
        <end position="724"/>
    </location>
</feature>
<comment type="subcellular location">
    <subcellularLocation>
        <location evidence="1">Nucleus</location>
        <location evidence="1">Nucleolus</location>
    </subcellularLocation>
</comment>
<feature type="compositionally biased region" description="Basic and acidic residues" evidence="5">
    <location>
        <begin position="760"/>
        <end position="774"/>
    </location>
</feature>
<dbReference type="OrthoDB" id="431825at2759"/>
<dbReference type="AlphaFoldDB" id="A0A6A5CCI8"/>
<feature type="compositionally biased region" description="Acidic residues" evidence="5">
    <location>
        <begin position="502"/>
        <end position="517"/>
    </location>
</feature>
<dbReference type="PANTHER" id="PTHR12202">
    <property type="entry name" value="ESF1 HOMOLOG"/>
    <property type="match status" value="1"/>
</dbReference>
<evidence type="ECO:0000259" key="6">
    <source>
        <dbReference type="Pfam" id="PF08159"/>
    </source>
</evidence>
<dbReference type="GO" id="GO:0005730">
    <property type="term" value="C:nucleolus"/>
    <property type="evidence" value="ECO:0007669"/>
    <property type="project" value="UniProtKB-SubCell"/>
</dbReference>
<feature type="compositionally biased region" description="Basic and acidic residues" evidence="5">
    <location>
        <begin position="29"/>
        <end position="44"/>
    </location>
</feature>
<keyword evidence="9" id="KW-1185">Reference proteome</keyword>
<sequence length="787" mass="92864">MSQRENKKLLLDKIKKKKFSKNQNRNSKSKNEDTKENSSVDVDPRFAMMHNDPKFLPVEKRTVVNDPRLYEILDPSFTMLKKSRDASGRFKEQAIKNTLKDIYNFEKDPMALRVAKLKQAKKEMEEEEGKEDSYDSDYDSDDSIEGAKEMLGKSNSDKNSSSLITKEDILASDEEENEQEEDEEMTFDKFLESLEGRPELENVEYNEEWDDPYDFDDEDATILRAVGTNVEEVEPEFLKEQQDLWDKYVEDQKNIKMIEDGNETKRFAVMNCDWNLIDSTDLYVLFSSMAPSSGRVISVTVYLSDFGKQQLQYEAIHGPGSLHYTEKEKKKEEEFKKKIQEAKEENRKNRLVKRRGNKSSEDIKLTQTVEEAEGDTSMLDPVKVREYEFRKMKYYFAVVECDSVQTAISLYNECDSFEFESTSVVLDLRFIPDDISFENREIKNQCTSMPADYTPKQNIYSKALKSSAVDLTWDADDPEREILKKDFKDINEEALMKFIANSDDESSSSSSEDEGEENDQKETQEDLEEKRLRKQEKKEKKKEQKKKYKDLLKYAMKKEKEKEQLLNGDASQNMEFVLHEGLKDTIQKEVVNKQKEKERVENETWWETAERRRKEKKKQQRKERLKKILNSDGTTHGDEDEEPIDEDDLLAEQKLKEREKERQKKKEEEEEKRKQTLEIIMADYNAEKGFDIKRDTDKERSRRRNKNPTLSKKDSAEPKEAPLIIGDERFGDVFLDPDFHLDQTHPKFKKTEITSKIMEKRREESLKRQEKEESFYANQLKSKKRKL</sequence>
<feature type="compositionally biased region" description="Basic and acidic residues" evidence="5">
    <location>
        <begin position="1"/>
        <end position="13"/>
    </location>
</feature>
<proteinExistence type="inferred from homology"/>
<dbReference type="Proteomes" id="UP000444721">
    <property type="component" value="Unassembled WGS sequence"/>
</dbReference>
<feature type="region of interest" description="Disordered" evidence="5">
    <location>
        <begin position="608"/>
        <end position="674"/>
    </location>
</feature>
<evidence type="ECO:0000313" key="9">
    <source>
        <dbReference type="Proteomes" id="UP000444721"/>
    </source>
</evidence>
<dbReference type="GO" id="GO:0006364">
    <property type="term" value="P:rRNA processing"/>
    <property type="evidence" value="ECO:0007669"/>
    <property type="project" value="InterPro"/>
</dbReference>
<protein>
    <submittedName>
        <fullName evidence="8">Uncharacterized protein</fullName>
    </submittedName>
</protein>
<feature type="compositionally biased region" description="Basic and acidic residues" evidence="5">
    <location>
        <begin position="651"/>
        <end position="674"/>
    </location>
</feature>
<dbReference type="Pfam" id="PF08159">
    <property type="entry name" value="NUC153"/>
    <property type="match status" value="1"/>
</dbReference>
<evidence type="ECO:0000256" key="1">
    <source>
        <dbReference type="ARBA" id="ARBA00004604"/>
    </source>
</evidence>
<dbReference type="RefSeq" id="XP_044568987.1">
    <property type="nucleotide sequence ID" value="XM_044711198.1"/>
</dbReference>
<comment type="caution">
    <text evidence="8">The sequence shown here is derived from an EMBL/GenBank/DDBJ whole genome shotgun (WGS) entry which is preliminary data.</text>
</comment>
<evidence type="ECO:0000313" key="8">
    <source>
        <dbReference type="EMBL" id="KAF0984274.1"/>
    </source>
</evidence>
<feature type="compositionally biased region" description="Acidic residues" evidence="5">
    <location>
        <begin position="170"/>
        <end position="185"/>
    </location>
</feature>
<evidence type="ECO:0000256" key="3">
    <source>
        <dbReference type="ARBA" id="ARBA00023054"/>
    </source>
</evidence>
<dbReference type="OMA" id="YEMEMSW"/>
<keyword evidence="4" id="KW-0539">Nucleus</keyword>
<dbReference type="VEuPathDB" id="AmoebaDB:NfTy_003220"/>
<feature type="compositionally biased region" description="Basic and acidic residues" evidence="5">
    <location>
        <begin position="518"/>
        <end position="542"/>
    </location>
</feature>
<dbReference type="GeneID" id="68114669"/>
<dbReference type="VEuPathDB" id="AmoebaDB:FDP41_007451"/>
<evidence type="ECO:0000256" key="5">
    <source>
        <dbReference type="SAM" id="MobiDB-lite"/>
    </source>
</evidence>
<feature type="compositionally biased region" description="Basic residues" evidence="5">
    <location>
        <begin position="613"/>
        <end position="627"/>
    </location>
</feature>
<feature type="compositionally biased region" description="Acidic residues" evidence="5">
    <location>
        <begin position="638"/>
        <end position="650"/>
    </location>
</feature>
<feature type="domain" description="ESF1 RRM" evidence="7">
    <location>
        <begin position="353"/>
        <end position="447"/>
    </location>
</feature>
<feature type="region of interest" description="Disordered" evidence="5">
    <location>
        <begin position="122"/>
        <end position="186"/>
    </location>
</feature>
<feature type="region of interest" description="Disordered" evidence="5">
    <location>
        <begin position="760"/>
        <end position="787"/>
    </location>
</feature>
<feature type="region of interest" description="Disordered" evidence="5">
    <location>
        <begin position="1"/>
        <end position="46"/>
    </location>
</feature>
<dbReference type="GO" id="GO:0003723">
    <property type="term" value="F:RNA binding"/>
    <property type="evidence" value="ECO:0007669"/>
    <property type="project" value="TreeGrafter"/>
</dbReference>
<feature type="domain" description="ESF1 RRM" evidence="7">
    <location>
        <begin position="264"/>
        <end position="349"/>
    </location>
</feature>
<comment type="similarity">
    <text evidence="2">Belongs to the ESF1 family.</text>
</comment>
<dbReference type="PANTHER" id="PTHR12202:SF0">
    <property type="entry name" value="ESF1 HOMOLOG"/>
    <property type="match status" value="1"/>
</dbReference>
<dbReference type="Pfam" id="PF25121">
    <property type="entry name" value="RRM_ESF1"/>
    <property type="match status" value="2"/>
</dbReference>
<dbReference type="VEuPathDB" id="AmoebaDB:NF0001140"/>
<evidence type="ECO:0000256" key="2">
    <source>
        <dbReference type="ARBA" id="ARBA00009087"/>
    </source>
</evidence>
<dbReference type="EMBL" id="VFQX01000003">
    <property type="protein sequence ID" value="KAF0984274.1"/>
    <property type="molecule type" value="Genomic_DNA"/>
</dbReference>
<feature type="compositionally biased region" description="Acidic residues" evidence="5">
    <location>
        <begin position="125"/>
        <end position="144"/>
    </location>
</feature>